<evidence type="ECO:0000313" key="2">
    <source>
        <dbReference type="EMBL" id="AHF16144.1"/>
    </source>
</evidence>
<keyword evidence="1" id="KW-1133">Transmembrane helix</keyword>
<sequence>MPIYVYILSGFIIIYALVFLLYKNRMRKTADTFNNLDLNSEARNAATYQMDYLEGGYAFIKEQLKTTPVDAFTSARAQHTPTDEAKDMAKNLVKGAATMGTVRFRTVHTPKYLVLSGDSLHLLDTDKNGDISAHLIFDRQRLTNSTLQETTKPGGSSFMQQKFGNYSLRTYKLSLNTDDQPIVLDLYSSFLNIGPQNQGSVALRVQDMVPQFVVGGNFLNKLGNKYPNLKVTTDLPNI</sequence>
<reference evidence="2 3" key="1">
    <citation type="submission" date="2013-12" db="EMBL/GenBank/DDBJ databases">
        <authorList>
            <consortium name="DOE Joint Genome Institute"/>
            <person name="Eisen J."/>
            <person name="Huntemann M."/>
            <person name="Han J."/>
            <person name="Chen A."/>
            <person name="Kyrpides N."/>
            <person name="Mavromatis K."/>
            <person name="Markowitz V."/>
            <person name="Palaniappan K."/>
            <person name="Ivanova N."/>
            <person name="Schaumberg A."/>
            <person name="Pati A."/>
            <person name="Liolios K."/>
            <person name="Nordberg H.P."/>
            <person name="Cantor M.N."/>
            <person name="Hua S.X."/>
            <person name="Woyke T."/>
        </authorList>
    </citation>
    <scope>NUCLEOTIDE SEQUENCE [LARGE SCALE GENOMIC DNA]</scope>
    <source>
        <strain evidence="3">DSM 19437</strain>
    </source>
</reference>
<evidence type="ECO:0000313" key="3">
    <source>
        <dbReference type="Proteomes" id="UP000003586"/>
    </source>
</evidence>
<dbReference type="EMBL" id="CP007035">
    <property type="protein sequence ID" value="AHF16144.1"/>
    <property type="molecule type" value="Genomic_DNA"/>
</dbReference>
<proteinExistence type="predicted"/>
<gene>
    <name evidence="2" type="ORF">NIASO_15290</name>
</gene>
<dbReference type="Proteomes" id="UP000003586">
    <property type="component" value="Chromosome"/>
</dbReference>
<dbReference type="AlphaFoldDB" id="W0F3R6"/>
<dbReference type="KEGG" id="nso:NIASO_15290"/>
<accession>W0F3R6</accession>
<feature type="transmembrane region" description="Helical" evidence="1">
    <location>
        <begin position="6"/>
        <end position="22"/>
    </location>
</feature>
<dbReference type="STRING" id="929713.NIASO_15290"/>
<dbReference type="OrthoDB" id="1042325at2"/>
<dbReference type="HOGENOM" id="CLU_1164889_0_0_10"/>
<keyword evidence="1" id="KW-0812">Transmembrane</keyword>
<protein>
    <submittedName>
        <fullName evidence="2">Uncharacterized protein</fullName>
    </submittedName>
</protein>
<dbReference type="eggNOG" id="ENOG502Z8GR">
    <property type="taxonomic scope" value="Bacteria"/>
</dbReference>
<keyword evidence="3" id="KW-1185">Reference proteome</keyword>
<organism evidence="2 3">
    <name type="scientific">Niabella soli DSM 19437</name>
    <dbReference type="NCBI Taxonomy" id="929713"/>
    <lineage>
        <taxon>Bacteria</taxon>
        <taxon>Pseudomonadati</taxon>
        <taxon>Bacteroidota</taxon>
        <taxon>Chitinophagia</taxon>
        <taxon>Chitinophagales</taxon>
        <taxon>Chitinophagaceae</taxon>
        <taxon>Niabella</taxon>
    </lineage>
</organism>
<name>W0F3R6_9BACT</name>
<dbReference type="RefSeq" id="WP_008586878.1">
    <property type="nucleotide sequence ID" value="NZ_CP007035.1"/>
</dbReference>
<evidence type="ECO:0000256" key="1">
    <source>
        <dbReference type="SAM" id="Phobius"/>
    </source>
</evidence>
<keyword evidence="1" id="KW-0472">Membrane</keyword>